<dbReference type="SUPFAM" id="SSF52540">
    <property type="entry name" value="P-loop containing nucleoside triphosphate hydrolases"/>
    <property type="match status" value="2"/>
</dbReference>
<keyword evidence="5" id="KW-0227">DNA damage</keyword>
<feature type="domain" description="ABC transporter" evidence="14">
    <location>
        <begin position="501"/>
        <end position="799"/>
    </location>
</feature>
<accession>A0ABT7ZEN1</accession>
<protein>
    <recommendedName>
        <fullName evidence="12">UvrABC system protein A</fullName>
    </recommendedName>
    <alternativeName>
        <fullName evidence="13">Excinuclease ABC subunit A</fullName>
    </alternativeName>
</protein>
<evidence type="ECO:0000256" key="8">
    <source>
        <dbReference type="ARBA" id="ARBA00022881"/>
    </source>
</evidence>
<dbReference type="Gene3D" id="1.20.1580.10">
    <property type="entry name" value="ABC transporter ATPase like domain"/>
    <property type="match status" value="2"/>
</dbReference>
<keyword evidence="3" id="KW-0677">Repeat</keyword>
<keyword evidence="4" id="KW-0547">Nucleotide-binding</keyword>
<evidence type="ECO:0000256" key="1">
    <source>
        <dbReference type="ARBA" id="ARBA00004496"/>
    </source>
</evidence>
<evidence type="ECO:0000256" key="11">
    <source>
        <dbReference type="ARBA" id="ARBA00038000"/>
    </source>
</evidence>
<dbReference type="Gene3D" id="1.10.8.280">
    <property type="entry name" value="ABC transporter ATPase domain-like"/>
    <property type="match status" value="1"/>
</dbReference>
<evidence type="ECO:0000256" key="5">
    <source>
        <dbReference type="ARBA" id="ARBA00022763"/>
    </source>
</evidence>
<evidence type="ECO:0000256" key="7">
    <source>
        <dbReference type="ARBA" id="ARBA00022840"/>
    </source>
</evidence>
<evidence type="ECO:0000256" key="10">
    <source>
        <dbReference type="ARBA" id="ARBA00023204"/>
    </source>
</evidence>
<name>A0ABT7ZEN1_9ACTN</name>
<feature type="domain" description="ABC transporter" evidence="14">
    <location>
        <begin position="19"/>
        <end position="487"/>
    </location>
</feature>
<evidence type="ECO:0000313" key="15">
    <source>
        <dbReference type="EMBL" id="MDN3297979.1"/>
    </source>
</evidence>
<evidence type="ECO:0000256" key="3">
    <source>
        <dbReference type="ARBA" id="ARBA00022737"/>
    </source>
</evidence>
<comment type="subcellular location">
    <subcellularLocation>
        <location evidence="1">Cytoplasm</location>
    </subcellularLocation>
</comment>
<evidence type="ECO:0000256" key="4">
    <source>
        <dbReference type="ARBA" id="ARBA00022741"/>
    </source>
</evidence>
<dbReference type="Pfam" id="PF00005">
    <property type="entry name" value="ABC_tran"/>
    <property type="match status" value="1"/>
</dbReference>
<reference evidence="15" key="1">
    <citation type="submission" date="2023-06" db="EMBL/GenBank/DDBJ databases">
        <title>WGS-Sequencing of Streptomyces ficellus isolate 21 collected from sand in Gara Djebilet Iron Mine in Algeria.</title>
        <authorList>
            <person name="Zegers G.P."/>
            <person name="Gomez A."/>
            <person name="Gueddou A."/>
            <person name="Zahara A.F."/>
            <person name="Worth M."/>
            <person name="Sevigny J.L."/>
            <person name="Tisa L."/>
        </authorList>
    </citation>
    <scope>NUCLEOTIDE SEQUENCE</scope>
    <source>
        <strain evidence="15">AS11</strain>
    </source>
</reference>
<keyword evidence="2" id="KW-0963">Cytoplasm</keyword>
<keyword evidence="7" id="KW-0067">ATP-binding</keyword>
<dbReference type="RefSeq" id="WP_290115450.1">
    <property type="nucleotide sequence ID" value="NZ_JAUEPL010000072.1"/>
</dbReference>
<evidence type="ECO:0000259" key="14">
    <source>
        <dbReference type="PROSITE" id="PS50893"/>
    </source>
</evidence>
<evidence type="ECO:0000256" key="13">
    <source>
        <dbReference type="ARBA" id="ARBA00042156"/>
    </source>
</evidence>
<keyword evidence="6" id="KW-0228">DNA excision</keyword>
<evidence type="ECO:0000313" key="16">
    <source>
        <dbReference type="Proteomes" id="UP001174050"/>
    </source>
</evidence>
<dbReference type="InterPro" id="IPR027417">
    <property type="entry name" value="P-loop_NTPase"/>
</dbReference>
<evidence type="ECO:0000256" key="2">
    <source>
        <dbReference type="ARBA" id="ARBA00022490"/>
    </source>
</evidence>
<dbReference type="EMBL" id="JAUEPL010000072">
    <property type="protein sequence ID" value="MDN3297979.1"/>
    <property type="molecule type" value="Genomic_DNA"/>
</dbReference>
<sequence length="810" mass="86209">MTMATSTDTRSPAPAPHVADRHDVIRVHGARVNNLKDVSVEIPKRRLTVFTGVSGSGKSSLVFGTIAAESQRLINETYSAFVQGFMPTLARPEVDVLEGLTTAIIVDQEPMGADPRSTVGTATDANAMLRILFSRLGQPHIGPPSAYSFNTASVRASGAITVERGNKKAVKATYSRTGGMCPRCEGRGTVTDLDLTQLYDDSMSLNGGALTIPGYRTGGWNYRLYTESGLFDPDKPIRDFSKRELHAFLHHEPTRMKIAGINMTYEGLIPRLKKSMLAKDREGMQPHIREFVDRAVTFTTCPECDGTRLSEGARASKIKGISIADACAMEIRDLAEWVRGLDQPSPSSSSRGYPMVAPLLAALRQTLDSFGEIGLGYLSLDRPSGTLSGGEAQRVKMIRHLGSSLTDVTYVFDEPTTGLHPHDIQRMNDLLLRLRDKGNTVLVVEHEPQTIAIADHVIDLGPGAGTAGGTVCFEGTVEGLRAGGTLTGRHFDDRAALKETVRKPTGTLEIRGATAHNLRGVDVDIPLGVLCAVTGVAGSGKSSLIHGSVPSGAGVVSVDQGAIKGSRRSNPATYTGLLDPIRKAFAKANGVKPALFSANSEGACPTCNGAGVIYTDLAMMAGTATTCEDCEGNRFQASVREYKLGGRDISEVLAMSVTEAKEFFASGEARTPAAHRVLDRLADVGLGYLSLGQPLTTLSGGERQRLKLATHMTDKGGDRLVYVLDEPTTGLHLADVEQLLGLLDRLVDSGKSVIVIEHHQAVMAHADWIIDLGPGAGHDGGRIVFEGTPADLVAARSTLTGEHLAAYVGS</sequence>
<proteinExistence type="inferred from homology"/>
<keyword evidence="10" id="KW-0234">DNA repair</keyword>
<dbReference type="Proteomes" id="UP001174050">
    <property type="component" value="Unassembled WGS sequence"/>
</dbReference>
<dbReference type="Gene3D" id="3.40.50.300">
    <property type="entry name" value="P-loop containing nucleotide triphosphate hydrolases"/>
    <property type="match status" value="3"/>
</dbReference>
<evidence type="ECO:0000256" key="9">
    <source>
        <dbReference type="ARBA" id="ARBA00023125"/>
    </source>
</evidence>
<keyword evidence="8" id="KW-0267">Excision nuclease</keyword>
<dbReference type="PROSITE" id="PS50893">
    <property type="entry name" value="ABC_TRANSPORTER_2"/>
    <property type="match status" value="2"/>
</dbReference>
<comment type="similarity">
    <text evidence="11">Belongs to the ABC transporter superfamily. UvrA family.</text>
</comment>
<dbReference type="InterPro" id="IPR003439">
    <property type="entry name" value="ABC_transporter-like_ATP-bd"/>
</dbReference>
<gene>
    <name evidence="15" type="ORF">QWM81_28895</name>
</gene>
<evidence type="ECO:0000256" key="6">
    <source>
        <dbReference type="ARBA" id="ARBA00022769"/>
    </source>
</evidence>
<keyword evidence="9" id="KW-0238">DNA-binding</keyword>
<dbReference type="PANTHER" id="PTHR43152:SF2">
    <property type="entry name" value="DRUG RESISTANCE ABC TRANSPORTER"/>
    <property type="match status" value="1"/>
</dbReference>
<keyword evidence="16" id="KW-1185">Reference proteome</keyword>
<dbReference type="PANTHER" id="PTHR43152">
    <property type="entry name" value="UVRABC SYSTEM PROTEIN A"/>
    <property type="match status" value="1"/>
</dbReference>
<organism evidence="15 16">
    <name type="scientific">Streptomyces ficellus</name>
    <dbReference type="NCBI Taxonomy" id="1977088"/>
    <lineage>
        <taxon>Bacteria</taxon>
        <taxon>Bacillati</taxon>
        <taxon>Actinomycetota</taxon>
        <taxon>Actinomycetes</taxon>
        <taxon>Kitasatosporales</taxon>
        <taxon>Streptomycetaceae</taxon>
        <taxon>Streptomyces</taxon>
    </lineage>
</organism>
<comment type="caution">
    <text evidence="15">The sequence shown here is derived from an EMBL/GenBank/DDBJ whole genome shotgun (WGS) entry which is preliminary data.</text>
</comment>
<evidence type="ECO:0000256" key="12">
    <source>
        <dbReference type="ARBA" id="ARBA00039316"/>
    </source>
</evidence>